<dbReference type="PATRIC" id="fig|86840.3.peg.203"/>
<evidence type="ECO:0000313" key="3">
    <source>
        <dbReference type="Proteomes" id="UP000050564"/>
    </source>
</evidence>
<keyword evidence="1" id="KW-0812">Transmembrane</keyword>
<evidence type="ECO:0000313" key="2">
    <source>
        <dbReference type="EMBL" id="KPW71725.1"/>
    </source>
</evidence>
<name>A0A0P9QMC5_PSECA</name>
<keyword evidence="1" id="KW-1133">Transmembrane helix</keyword>
<protein>
    <submittedName>
        <fullName evidence="2">Transcriptional regulator</fullName>
    </submittedName>
</protein>
<dbReference type="EMBL" id="LJPX01000350">
    <property type="protein sequence ID" value="KPW71725.1"/>
    <property type="molecule type" value="Genomic_DNA"/>
</dbReference>
<reference evidence="2 3" key="1">
    <citation type="submission" date="2015-09" db="EMBL/GenBank/DDBJ databases">
        <title>Genome announcement of multiple Pseudomonas syringae strains.</title>
        <authorList>
            <person name="Thakur S."/>
            <person name="Wang P.W."/>
            <person name="Gong Y."/>
            <person name="Weir B.S."/>
            <person name="Guttman D.S."/>
        </authorList>
    </citation>
    <scope>NUCLEOTIDE SEQUENCE [LARGE SCALE GENOMIC DNA]</scope>
    <source>
        <strain evidence="2 3">ICMP2823</strain>
    </source>
</reference>
<proteinExistence type="predicted"/>
<organism evidence="2 3">
    <name type="scientific">Pseudomonas cannabina</name>
    <dbReference type="NCBI Taxonomy" id="86840"/>
    <lineage>
        <taxon>Bacteria</taxon>
        <taxon>Pseudomonadati</taxon>
        <taxon>Pseudomonadota</taxon>
        <taxon>Gammaproteobacteria</taxon>
        <taxon>Pseudomonadales</taxon>
        <taxon>Pseudomonadaceae</taxon>
        <taxon>Pseudomonas</taxon>
    </lineage>
</organism>
<keyword evidence="1" id="KW-0472">Membrane</keyword>
<feature type="transmembrane region" description="Helical" evidence="1">
    <location>
        <begin position="40"/>
        <end position="62"/>
    </location>
</feature>
<dbReference type="Proteomes" id="UP000050564">
    <property type="component" value="Unassembled WGS sequence"/>
</dbReference>
<sequence length="63" mass="6849">MAHFGIPKGTESIRGGSFLHKAILKSYAEKSYPFEPYHFAPLHLCVLSALSTGIGQFAIVLIS</sequence>
<comment type="caution">
    <text evidence="2">The sequence shown here is derived from an EMBL/GenBank/DDBJ whole genome shotgun (WGS) entry which is preliminary data.</text>
</comment>
<gene>
    <name evidence="2" type="ORF">ALO81_200139</name>
</gene>
<dbReference type="AlphaFoldDB" id="A0A0P9QMC5"/>
<evidence type="ECO:0000256" key="1">
    <source>
        <dbReference type="SAM" id="Phobius"/>
    </source>
</evidence>
<accession>A0A0P9QMC5</accession>